<dbReference type="Proteomes" id="UP000298030">
    <property type="component" value="Unassembled WGS sequence"/>
</dbReference>
<dbReference type="EMBL" id="QPFP01000003">
    <property type="protein sequence ID" value="TEB37966.1"/>
    <property type="molecule type" value="Genomic_DNA"/>
</dbReference>
<dbReference type="OrthoDB" id="3059203at2759"/>
<organism evidence="1 2">
    <name type="scientific">Coprinellus micaceus</name>
    <name type="common">Glistening ink-cap mushroom</name>
    <name type="synonym">Coprinus micaceus</name>
    <dbReference type="NCBI Taxonomy" id="71717"/>
    <lineage>
        <taxon>Eukaryota</taxon>
        <taxon>Fungi</taxon>
        <taxon>Dikarya</taxon>
        <taxon>Basidiomycota</taxon>
        <taxon>Agaricomycotina</taxon>
        <taxon>Agaricomycetes</taxon>
        <taxon>Agaricomycetidae</taxon>
        <taxon>Agaricales</taxon>
        <taxon>Agaricineae</taxon>
        <taxon>Psathyrellaceae</taxon>
        <taxon>Coprinellus</taxon>
    </lineage>
</organism>
<dbReference type="AlphaFoldDB" id="A0A4Y7TUW0"/>
<sequence length="266" mass="29653">MASPKGITTGTPTNREKSSFREILSRVPLLKGNGKLAGHPDARDLTKRGWRAFLRPFARKMTPIADVGASIAEAVPVLGAPLKGSLDALTKTLKIIEQRFQNHEGIEGLLQKLQDVRAHMEMFRGSERAEWLHWRLECVERDLNTLMGANILDHGHVSTAISQCEKDVAFFLGQFAAIGHAETQALLHSKHERTIAELEAVKAELAYHREHGAIINTKLALIFETLQIPGKRRDLVSITIIDPFGIEQRITQIPHTLAVGPQWEHI</sequence>
<reference evidence="1 2" key="1">
    <citation type="journal article" date="2019" name="Nat. Ecol. Evol.">
        <title>Megaphylogeny resolves global patterns of mushroom evolution.</title>
        <authorList>
            <person name="Varga T."/>
            <person name="Krizsan K."/>
            <person name="Foldi C."/>
            <person name="Dima B."/>
            <person name="Sanchez-Garcia M."/>
            <person name="Sanchez-Ramirez S."/>
            <person name="Szollosi G.J."/>
            <person name="Szarkandi J.G."/>
            <person name="Papp V."/>
            <person name="Albert L."/>
            <person name="Andreopoulos W."/>
            <person name="Angelini C."/>
            <person name="Antonin V."/>
            <person name="Barry K.W."/>
            <person name="Bougher N.L."/>
            <person name="Buchanan P."/>
            <person name="Buyck B."/>
            <person name="Bense V."/>
            <person name="Catcheside P."/>
            <person name="Chovatia M."/>
            <person name="Cooper J."/>
            <person name="Damon W."/>
            <person name="Desjardin D."/>
            <person name="Finy P."/>
            <person name="Geml J."/>
            <person name="Haridas S."/>
            <person name="Hughes K."/>
            <person name="Justo A."/>
            <person name="Karasinski D."/>
            <person name="Kautmanova I."/>
            <person name="Kiss B."/>
            <person name="Kocsube S."/>
            <person name="Kotiranta H."/>
            <person name="LaButti K.M."/>
            <person name="Lechner B.E."/>
            <person name="Liimatainen K."/>
            <person name="Lipzen A."/>
            <person name="Lukacs Z."/>
            <person name="Mihaltcheva S."/>
            <person name="Morgado L.N."/>
            <person name="Niskanen T."/>
            <person name="Noordeloos M.E."/>
            <person name="Ohm R.A."/>
            <person name="Ortiz-Santana B."/>
            <person name="Ovrebo C."/>
            <person name="Racz N."/>
            <person name="Riley R."/>
            <person name="Savchenko A."/>
            <person name="Shiryaev A."/>
            <person name="Soop K."/>
            <person name="Spirin V."/>
            <person name="Szebenyi C."/>
            <person name="Tomsovsky M."/>
            <person name="Tulloss R.E."/>
            <person name="Uehling J."/>
            <person name="Grigoriev I.V."/>
            <person name="Vagvolgyi C."/>
            <person name="Papp T."/>
            <person name="Martin F.M."/>
            <person name="Miettinen O."/>
            <person name="Hibbett D.S."/>
            <person name="Nagy L.G."/>
        </authorList>
    </citation>
    <scope>NUCLEOTIDE SEQUENCE [LARGE SCALE GENOMIC DNA]</scope>
    <source>
        <strain evidence="1 2">FP101781</strain>
    </source>
</reference>
<protein>
    <submittedName>
        <fullName evidence="1">Uncharacterized protein</fullName>
    </submittedName>
</protein>
<proteinExistence type="predicted"/>
<gene>
    <name evidence="1" type="ORF">FA13DRAFT_1725592</name>
</gene>
<evidence type="ECO:0000313" key="2">
    <source>
        <dbReference type="Proteomes" id="UP000298030"/>
    </source>
</evidence>
<accession>A0A4Y7TUW0</accession>
<evidence type="ECO:0000313" key="1">
    <source>
        <dbReference type="EMBL" id="TEB37966.1"/>
    </source>
</evidence>
<comment type="caution">
    <text evidence="1">The sequence shown here is derived from an EMBL/GenBank/DDBJ whole genome shotgun (WGS) entry which is preliminary data.</text>
</comment>
<keyword evidence="2" id="KW-1185">Reference proteome</keyword>
<name>A0A4Y7TUW0_COPMI</name>